<sequence length="49" mass="5483">MGKDSGNYVPYYEAAEDYLEAAHLALEILDLQLPPVRKTAEEIPFSRGT</sequence>
<dbReference type="AlphaFoldDB" id="E9HVW5"/>
<dbReference type="Proteomes" id="UP000000305">
    <property type="component" value="Unassembled WGS sequence"/>
</dbReference>
<proteinExistence type="predicted"/>
<gene>
    <name evidence="1" type="ORF">DAPPUDRAFT_334581</name>
</gene>
<dbReference type="InParanoid" id="E9HVW5"/>
<evidence type="ECO:0000313" key="1">
    <source>
        <dbReference type="EMBL" id="EFX64108.1"/>
    </source>
</evidence>
<accession>E9HVW5</accession>
<dbReference type="KEGG" id="dpx:DAPPUDRAFT_334581"/>
<dbReference type="EMBL" id="GL732879">
    <property type="protein sequence ID" value="EFX64108.1"/>
    <property type="molecule type" value="Genomic_DNA"/>
</dbReference>
<name>E9HVW5_DAPPU</name>
<reference evidence="1 2" key="1">
    <citation type="journal article" date="2011" name="Science">
        <title>The ecoresponsive genome of Daphnia pulex.</title>
        <authorList>
            <person name="Colbourne J.K."/>
            <person name="Pfrender M.E."/>
            <person name="Gilbert D."/>
            <person name="Thomas W.K."/>
            <person name="Tucker A."/>
            <person name="Oakley T.H."/>
            <person name="Tokishita S."/>
            <person name="Aerts A."/>
            <person name="Arnold G.J."/>
            <person name="Basu M.K."/>
            <person name="Bauer D.J."/>
            <person name="Caceres C.E."/>
            <person name="Carmel L."/>
            <person name="Casola C."/>
            <person name="Choi J.H."/>
            <person name="Detter J.C."/>
            <person name="Dong Q."/>
            <person name="Dusheyko S."/>
            <person name="Eads B.D."/>
            <person name="Frohlich T."/>
            <person name="Geiler-Samerotte K.A."/>
            <person name="Gerlach D."/>
            <person name="Hatcher P."/>
            <person name="Jogdeo S."/>
            <person name="Krijgsveld J."/>
            <person name="Kriventseva E.V."/>
            <person name="Kultz D."/>
            <person name="Laforsch C."/>
            <person name="Lindquist E."/>
            <person name="Lopez J."/>
            <person name="Manak J.R."/>
            <person name="Muller J."/>
            <person name="Pangilinan J."/>
            <person name="Patwardhan R.P."/>
            <person name="Pitluck S."/>
            <person name="Pritham E.J."/>
            <person name="Rechtsteiner A."/>
            <person name="Rho M."/>
            <person name="Rogozin I.B."/>
            <person name="Sakarya O."/>
            <person name="Salamov A."/>
            <person name="Schaack S."/>
            <person name="Shapiro H."/>
            <person name="Shiga Y."/>
            <person name="Skalitzky C."/>
            <person name="Smith Z."/>
            <person name="Souvorov A."/>
            <person name="Sung W."/>
            <person name="Tang Z."/>
            <person name="Tsuchiya D."/>
            <person name="Tu H."/>
            <person name="Vos H."/>
            <person name="Wang M."/>
            <person name="Wolf Y.I."/>
            <person name="Yamagata H."/>
            <person name="Yamada T."/>
            <person name="Ye Y."/>
            <person name="Shaw J.R."/>
            <person name="Andrews J."/>
            <person name="Crease T.J."/>
            <person name="Tang H."/>
            <person name="Lucas S.M."/>
            <person name="Robertson H.M."/>
            <person name="Bork P."/>
            <person name="Koonin E.V."/>
            <person name="Zdobnov E.M."/>
            <person name="Grigoriev I.V."/>
            <person name="Lynch M."/>
            <person name="Boore J.L."/>
        </authorList>
    </citation>
    <scope>NUCLEOTIDE SEQUENCE [LARGE SCALE GENOMIC DNA]</scope>
</reference>
<keyword evidence="2" id="KW-1185">Reference proteome</keyword>
<evidence type="ECO:0000313" key="2">
    <source>
        <dbReference type="Proteomes" id="UP000000305"/>
    </source>
</evidence>
<dbReference type="HOGENOM" id="CLU_3144340_0_0_1"/>
<organism evidence="1 2">
    <name type="scientific">Daphnia pulex</name>
    <name type="common">Water flea</name>
    <dbReference type="NCBI Taxonomy" id="6669"/>
    <lineage>
        <taxon>Eukaryota</taxon>
        <taxon>Metazoa</taxon>
        <taxon>Ecdysozoa</taxon>
        <taxon>Arthropoda</taxon>
        <taxon>Crustacea</taxon>
        <taxon>Branchiopoda</taxon>
        <taxon>Diplostraca</taxon>
        <taxon>Cladocera</taxon>
        <taxon>Anomopoda</taxon>
        <taxon>Daphniidae</taxon>
        <taxon>Daphnia</taxon>
    </lineage>
</organism>
<protein>
    <submittedName>
        <fullName evidence="1">Uncharacterized protein</fullName>
    </submittedName>
</protein>